<dbReference type="PANTHER" id="PTHR45985">
    <property type="match status" value="1"/>
</dbReference>
<dbReference type="Proteomes" id="UP000708208">
    <property type="component" value="Unassembled WGS sequence"/>
</dbReference>
<evidence type="ECO:0000313" key="2">
    <source>
        <dbReference type="Proteomes" id="UP000708208"/>
    </source>
</evidence>
<evidence type="ECO:0000313" key="1">
    <source>
        <dbReference type="EMBL" id="CAG7734934.1"/>
    </source>
</evidence>
<dbReference type="InterPro" id="IPR052740">
    <property type="entry name" value="CE4"/>
</dbReference>
<name>A0A8J2KGT3_9HEXA</name>
<sequence length="116" mass="12691">FGIHANAGWLLNAEAPFVKEGYLQFIDKVLSMGDVYIVSISKSLDWVQNPKALSAVNDITSWRPAPVKANGCPLNFSCNFSGSQLPPGLPGQSRIMQSCQVCPPKYPWLDNPLGRN</sequence>
<reference evidence="1" key="1">
    <citation type="submission" date="2021-06" db="EMBL/GenBank/DDBJ databases">
        <authorList>
            <person name="Hodson N. C."/>
            <person name="Mongue J. A."/>
            <person name="Jaron S. K."/>
        </authorList>
    </citation>
    <scope>NUCLEOTIDE SEQUENCE</scope>
</reference>
<gene>
    <name evidence="1" type="ORF">AFUS01_LOCUS23293</name>
</gene>
<dbReference type="OrthoDB" id="504708at2759"/>
<accession>A0A8J2KGT3</accession>
<dbReference type="AlphaFoldDB" id="A0A8J2KGT3"/>
<organism evidence="1 2">
    <name type="scientific">Allacma fusca</name>
    <dbReference type="NCBI Taxonomy" id="39272"/>
    <lineage>
        <taxon>Eukaryota</taxon>
        <taxon>Metazoa</taxon>
        <taxon>Ecdysozoa</taxon>
        <taxon>Arthropoda</taxon>
        <taxon>Hexapoda</taxon>
        <taxon>Collembola</taxon>
        <taxon>Symphypleona</taxon>
        <taxon>Sminthuridae</taxon>
        <taxon>Allacma</taxon>
    </lineage>
</organism>
<dbReference type="PANTHER" id="PTHR45985:SF8">
    <property type="entry name" value="CHITIN DEACETYLASE-LIKE 9, ISOFORM A"/>
    <property type="match status" value="1"/>
</dbReference>
<comment type="caution">
    <text evidence="1">The sequence shown here is derived from an EMBL/GenBank/DDBJ whole genome shotgun (WGS) entry which is preliminary data.</text>
</comment>
<protein>
    <submittedName>
        <fullName evidence="1">Uncharacterized protein</fullName>
    </submittedName>
</protein>
<keyword evidence="2" id="KW-1185">Reference proteome</keyword>
<dbReference type="EMBL" id="CAJVCH010278818">
    <property type="protein sequence ID" value="CAG7734934.1"/>
    <property type="molecule type" value="Genomic_DNA"/>
</dbReference>
<proteinExistence type="predicted"/>
<feature type="non-terminal residue" evidence="1">
    <location>
        <position position="1"/>
    </location>
</feature>